<dbReference type="SUPFAM" id="SSF63829">
    <property type="entry name" value="Calcium-dependent phosphotriesterase"/>
    <property type="match status" value="1"/>
</dbReference>
<dbReference type="Gene3D" id="2.120.10.30">
    <property type="entry name" value="TolB, C-terminal domain"/>
    <property type="match status" value="1"/>
</dbReference>
<sequence length="189" mass="20275">MADIDVLRVFERESGKPKGAIKVKGATFLNGVSVGPDGNVYVSDSALEQWGPYMEPTGKDAIYRIEGGKKAVELIKDKALGNPNGLATSAAGLWVVNKVGELYLVGFDGSKQGVQKLPKGTLDGIVALPNGKIWVSSWDAKAVFERTGDSKFVPVVTKIASPADIGYDAKRKRLLIPQLTEHSVRIQPL</sequence>
<dbReference type="InterPro" id="IPR011042">
    <property type="entry name" value="6-blade_b-propeller_TolB-like"/>
</dbReference>
<name>X1A7E5_9ZZZZ</name>
<gene>
    <name evidence="1" type="ORF">S01H4_06644</name>
</gene>
<organism evidence="1">
    <name type="scientific">marine sediment metagenome</name>
    <dbReference type="NCBI Taxonomy" id="412755"/>
    <lineage>
        <taxon>unclassified sequences</taxon>
        <taxon>metagenomes</taxon>
        <taxon>ecological metagenomes</taxon>
    </lineage>
</organism>
<dbReference type="EMBL" id="BART01002077">
    <property type="protein sequence ID" value="GAG56126.1"/>
    <property type="molecule type" value="Genomic_DNA"/>
</dbReference>
<comment type="caution">
    <text evidence="1">The sequence shown here is derived from an EMBL/GenBank/DDBJ whole genome shotgun (WGS) entry which is preliminary data.</text>
</comment>
<dbReference type="AlphaFoldDB" id="X1A7E5"/>
<evidence type="ECO:0000313" key="1">
    <source>
        <dbReference type="EMBL" id="GAG56126.1"/>
    </source>
</evidence>
<proteinExistence type="predicted"/>
<accession>X1A7E5</accession>
<protein>
    <submittedName>
        <fullName evidence="1">Uncharacterized protein</fullName>
    </submittedName>
</protein>
<reference evidence="1" key="1">
    <citation type="journal article" date="2014" name="Front. Microbiol.">
        <title>High frequency of phylogenetically diverse reductive dehalogenase-homologous genes in deep subseafloor sedimentary metagenomes.</title>
        <authorList>
            <person name="Kawai M."/>
            <person name="Futagami T."/>
            <person name="Toyoda A."/>
            <person name="Takaki Y."/>
            <person name="Nishi S."/>
            <person name="Hori S."/>
            <person name="Arai W."/>
            <person name="Tsubouchi T."/>
            <person name="Morono Y."/>
            <person name="Uchiyama I."/>
            <person name="Ito T."/>
            <person name="Fujiyama A."/>
            <person name="Inagaki F."/>
            <person name="Takami H."/>
        </authorList>
    </citation>
    <scope>NUCLEOTIDE SEQUENCE</scope>
    <source>
        <strain evidence="1">Expedition CK06-06</strain>
    </source>
</reference>